<proteinExistence type="predicted"/>
<dbReference type="Proteomes" id="UP001374535">
    <property type="component" value="Chromosome 9"/>
</dbReference>
<reference evidence="3 4" key="1">
    <citation type="journal article" date="2023" name="Life. Sci Alliance">
        <title>Evolutionary insights into 3D genome organization and epigenetic landscape of Vigna mungo.</title>
        <authorList>
            <person name="Junaid A."/>
            <person name="Singh B."/>
            <person name="Bhatia S."/>
        </authorList>
    </citation>
    <scope>NUCLEOTIDE SEQUENCE [LARGE SCALE GENOMIC DNA]</scope>
    <source>
        <strain evidence="3">Urdbean</strain>
    </source>
</reference>
<dbReference type="PROSITE" id="PS50144">
    <property type="entry name" value="MATH"/>
    <property type="match status" value="1"/>
</dbReference>
<evidence type="ECO:0000313" key="4">
    <source>
        <dbReference type="Proteomes" id="UP001374535"/>
    </source>
</evidence>
<evidence type="ECO:0000259" key="2">
    <source>
        <dbReference type="PROSITE" id="PS50144"/>
    </source>
</evidence>
<dbReference type="CDD" id="cd00121">
    <property type="entry name" value="MATH"/>
    <property type="match status" value="1"/>
</dbReference>
<gene>
    <name evidence="3" type="ORF">V8G54_030962</name>
</gene>
<dbReference type="InterPro" id="IPR002083">
    <property type="entry name" value="MATH/TRAF_dom"/>
</dbReference>
<organism evidence="3 4">
    <name type="scientific">Vigna mungo</name>
    <name type="common">Black gram</name>
    <name type="synonym">Phaseolus mungo</name>
    <dbReference type="NCBI Taxonomy" id="3915"/>
    <lineage>
        <taxon>Eukaryota</taxon>
        <taxon>Viridiplantae</taxon>
        <taxon>Streptophyta</taxon>
        <taxon>Embryophyta</taxon>
        <taxon>Tracheophyta</taxon>
        <taxon>Spermatophyta</taxon>
        <taxon>Magnoliopsida</taxon>
        <taxon>eudicotyledons</taxon>
        <taxon>Gunneridae</taxon>
        <taxon>Pentapetalae</taxon>
        <taxon>rosids</taxon>
        <taxon>fabids</taxon>
        <taxon>Fabales</taxon>
        <taxon>Fabaceae</taxon>
        <taxon>Papilionoideae</taxon>
        <taxon>50 kb inversion clade</taxon>
        <taxon>NPAAA clade</taxon>
        <taxon>indigoferoid/millettioid clade</taxon>
        <taxon>Phaseoleae</taxon>
        <taxon>Vigna</taxon>
    </lineage>
</organism>
<dbReference type="Gene3D" id="2.60.210.10">
    <property type="entry name" value="Apoptosis, Tumor Necrosis Factor Receptor Associated Protein 2, Chain A"/>
    <property type="match status" value="1"/>
</dbReference>
<evidence type="ECO:0000256" key="1">
    <source>
        <dbReference type="ARBA" id="ARBA00023054"/>
    </source>
</evidence>
<keyword evidence="4" id="KW-1185">Reference proteome</keyword>
<dbReference type="PANTHER" id="PTHR46236">
    <property type="entry name" value="TRAF-LIKE SUPERFAMILY PROTEIN"/>
    <property type="match status" value="1"/>
</dbReference>
<protein>
    <recommendedName>
        <fullName evidence="2">MATH domain-containing protein</fullName>
    </recommendedName>
</protein>
<dbReference type="InterPro" id="IPR050804">
    <property type="entry name" value="MCC"/>
</dbReference>
<dbReference type="Pfam" id="PF22486">
    <property type="entry name" value="MATH_2"/>
    <property type="match status" value="1"/>
</dbReference>
<dbReference type="AlphaFoldDB" id="A0AAQ3MXB2"/>
<evidence type="ECO:0000313" key="3">
    <source>
        <dbReference type="EMBL" id="WVY98811.1"/>
    </source>
</evidence>
<dbReference type="EMBL" id="CP144692">
    <property type="protein sequence ID" value="WVY98811.1"/>
    <property type="molecule type" value="Genomic_DNA"/>
</dbReference>
<dbReference type="SUPFAM" id="SSF49599">
    <property type="entry name" value="TRAF domain-like"/>
    <property type="match status" value="1"/>
</dbReference>
<accession>A0AAQ3MXB2</accession>
<dbReference type="PANTHER" id="PTHR46236:SF35">
    <property type="entry name" value="MATH DOMAIN-CONTAINING PROTEIN"/>
    <property type="match status" value="1"/>
</dbReference>
<feature type="domain" description="MATH" evidence="2">
    <location>
        <begin position="182"/>
        <end position="301"/>
    </location>
</feature>
<dbReference type="InterPro" id="IPR008974">
    <property type="entry name" value="TRAF-like"/>
</dbReference>
<sequence>MFLTLLFFGDVVLQPDEVMIDPISDAPVVEGIVSDAPEMEGIVSDAPEVEGVVSDAPEMEGIKNDDAVNDHVVVDNDDVVFTTGVCGVWDAAELACMLVRSLRIASLYRAWNEAPPSPSATLCNWSSRFFVIGVVVLIDWEVGNFLNIQDSFHHFVYTWICLIVEVESWSSAEAQTVDSLLSGRFTWTIKNFSTLAKKIYSEVFYVGGHKCRKILLFPKGNSVDHLSLYLDVADSMTLAPGWSRFAQFCLTVVNQFNTQYSFRKGNFSDRCLTKMYSLYYVDSEMEELNLPHLSVDLVFHMPKSEAVAYSFVHNVLNLMETIPEYKLCFLSVQQYFRKQRWFLDAAKA</sequence>
<name>A0AAQ3MXB2_VIGMU</name>
<keyword evidence="1" id="KW-0175">Coiled coil</keyword>